<dbReference type="EMBL" id="CAJVPY010010926">
    <property type="protein sequence ID" value="CAG8722925.1"/>
    <property type="molecule type" value="Genomic_DNA"/>
</dbReference>
<dbReference type="Proteomes" id="UP000789405">
    <property type="component" value="Unassembled WGS sequence"/>
</dbReference>
<dbReference type="AlphaFoldDB" id="A0A9N9I749"/>
<feature type="non-terminal residue" evidence="1">
    <location>
        <position position="1"/>
    </location>
</feature>
<name>A0A9N9I749_9GLOM</name>
<organism evidence="1 2">
    <name type="scientific">Dentiscutata erythropus</name>
    <dbReference type="NCBI Taxonomy" id="1348616"/>
    <lineage>
        <taxon>Eukaryota</taxon>
        <taxon>Fungi</taxon>
        <taxon>Fungi incertae sedis</taxon>
        <taxon>Mucoromycota</taxon>
        <taxon>Glomeromycotina</taxon>
        <taxon>Glomeromycetes</taxon>
        <taxon>Diversisporales</taxon>
        <taxon>Gigasporaceae</taxon>
        <taxon>Dentiscutata</taxon>
    </lineage>
</organism>
<evidence type="ECO:0000313" key="1">
    <source>
        <dbReference type="EMBL" id="CAG8722925.1"/>
    </source>
</evidence>
<proteinExistence type="predicted"/>
<keyword evidence="2" id="KW-1185">Reference proteome</keyword>
<reference evidence="1" key="1">
    <citation type="submission" date="2021-06" db="EMBL/GenBank/DDBJ databases">
        <authorList>
            <person name="Kallberg Y."/>
            <person name="Tangrot J."/>
            <person name="Rosling A."/>
        </authorList>
    </citation>
    <scope>NUCLEOTIDE SEQUENCE</scope>
    <source>
        <strain evidence="1">MA453B</strain>
    </source>
</reference>
<gene>
    <name evidence="1" type="ORF">DERYTH_LOCUS14466</name>
</gene>
<protein>
    <submittedName>
        <fullName evidence="1">13081_t:CDS:1</fullName>
    </submittedName>
</protein>
<comment type="caution">
    <text evidence="1">The sequence shown here is derived from an EMBL/GenBank/DDBJ whole genome shotgun (WGS) entry which is preliminary data.</text>
</comment>
<feature type="non-terminal residue" evidence="1">
    <location>
        <position position="93"/>
    </location>
</feature>
<evidence type="ECO:0000313" key="2">
    <source>
        <dbReference type="Proteomes" id="UP000789405"/>
    </source>
</evidence>
<sequence>IVLPNVWFDIEYKPYYRPYHRPRQISYRPYRPRRRRVPNYIAACGYCGDENHARNNPNAPCRNQNCINPGLVRSLIEQRLDYIENGIQMPNNI</sequence>
<accession>A0A9N9I749</accession>